<accession>A0A7M7KEJ9</accession>
<evidence type="ECO:0000256" key="1">
    <source>
        <dbReference type="ARBA" id="ARBA00000644"/>
    </source>
</evidence>
<evidence type="ECO:0000256" key="4">
    <source>
        <dbReference type="ARBA" id="ARBA00011643"/>
    </source>
</evidence>
<comment type="similarity">
    <text evidence="3 8">Belongs to the glucosamine/galactosamine-6-phosphate isomerase family.</text>
</comment>
<keyword evidence="11" id="KW-1185">Reference proteome</keyword>
<comment type="catalytic activity">
    <reaction evidence="1 8">
        <text>alpha-D-glucosamine 6-phosphate + H2O = beta-D-fructose 6-phosphate + NH4(+)</text>
        <dbReference type="Rhea" id="RHEA:12172"/>
        <dbReference type="ChEBI" id="CHEBI:15377"/>
        <dbReference type="ChEBI" id="CHEBI:28938"/>
        <dbReference type="ChEBI" id="CHEBI:57634"/>
        <dbReference type="ChEBI" id="CHEBI:75989"/>
        <dbReference type="EC" id="3.5.99.6"/>
    </reaction>
</comment>
<dbReference type="FunCoup" id="A0A7M7KEJ9">
    <property type="interactions" value="680"/>
</dbReference>
<evidence type="ECO:0000259" key="9">
    <source>
        <dbReference type="Pfam" id="PF01182"/>
    </source>
</evidence>
<comment type="pathway">
    <text evidence="2">Nucleotide-sugar biosynthesis; UDP-N-acetyl-alpha-D-glucosamine biosynthesis; alpha-D-glucosamine 6-phosphate from D-fructose 6-phosphate: step 1/1.</text>
</comment>
<keyword evidence="6 8" id="KW-0119">Carbohydrate metabolism</keyword>
<keyword evidence="5 8" id="KW-0378">Hydrolase</keyword>
<dbReference type="OrthoDB" id="7663298at2759"/>
<dbReference type="GO" id="GO:0019262">
    <property type="term" value="P:N-acetylneuraminate catabolic process"/>
    <property type="evidence" value="ECO:0007669"/>
    <property type="project" value="TreeGrafter"/>
</dbReference>
<dbReference type="GO" id="GO:0006043">
    <property type="term" value="P:glucosamine catabolic process"/>
    <property type="evidence" value="ECO:0007669"/>
    <property type="project" value="TreeGrafter"/>
</dbReference>
<dbReference type="Pfam" id="PF01182">
    <property type="entry name" value="Glucosamine_iso"/>
    <property type="match status" value="1"/>
</dbReference>
<evidence type="ECO:0000256" key="3">
    <source>
        <dbReference type="ARBA" id="ARBA00005526"/>
    </source>
</evidence>
<dbReference type="OMA" id="MEFSKHI"/>
<dbReference type="GO" id="GO:0005975">
    <property type="term" value="P:carbohydrate metabolic process"/>
    <property type="evidence" value="ECO:0007669"/>
    <property type="project" value="InterPro"/>
</dbReference>
<keyword evidence="8" id="KW-0963">Cytoplasm</keyword>
<protein>
    <recommendedName>
        <fullName evidence="8">Glucosamine-6-phosphate isomerase</fullName>
        <ecNumber evidence="8">3.5.99.6</ecNumber>
    </recommendedName>
    <alternativeName>
        <fullName evidence="8">Glucosamine-6-phosphate isomerase</fullName>
    </alternativeName>
</protein>
<reference evidence="10" key="1">
    <citation type="submission" date="2021-01" db="UniProtKB">
        <authorList>
            <consortium name="EnsemblMetazoa"/>
        </authorList>
    </citation>
    <scope>IDENTIFICATION</scope>
</reference>
<evidence type="ECO:0000256" key="8">
    <source>
        <dbReference type="RuleBase" id="RU361197"/>
    </source>
</evidence>
<dbReference type="GO" id="GO:0042802">
    <property type="term" value="F:identical protein binding"/>
    <property type="evidence" value="ECO:0007669"/>
    <property type="project" value="TreeGrafter"/>
</dbReference>
<organism evidence="10 11">
    <name type="scientific">Varroa destructor</name>
    <name type="common">Honeybee mite</name>
    <dbReference type="NCBI Taxonomy" id="109461"/>
    <lineage>
        <taxon>Eukaryota</taxon>
        <taxon>Metazoa</taxon>
        <taxon>Ecdysozoa</taxon>
        <taxon>Arthropoda</taxon>
        <taxon>Chelicerata</taxon>
        <taxon>Arachnida</taxon>
        <taxon>Acari</taxon>
        <taxon>Parasitiformes</taxon>
        <taxon>Mesostigmata</taxon>
        <taxon>Gamasina</taxon>
        <taxon>Dermanyssoidea</taxon>
        <taxon>Varroidae</taxon>
        <taxon>Varroa</taxon>
    </lineage>
</organism>
<dbReference type="PROSITE" id="PS01161">
    <property type="entry name" value="GLC_GALNAC_ISOMERASE"/>
    <property type="match status" value="1"/>
</dbReference>
<comment type="subcellular location">
    <subcellularLocation>
        <location evidence="8">Cytoplasm</location>
    </subcellularLocation>
</comment>
<dbReference type="CDD" id="cd01399">
    <property type="entry name" value="GlcN6P_deaminase"/>
    <property type="match status" value="1"/>
</dbReference>
<dbReference type="FunFam" id="3.40.50.1360:FF:000002">
    <property type="entry name" value="Glucosamine-6-phosphate deaminase"/>
    <property type="match status" value="1"/>
</dbReference>
<dbReference type="CTD" id="33783"/>
<proteinExistence type="inferred from homology"/>
<comment type="subunit">
    <text evidence="4 8">Homohexamer.</text>
</comment>
<feature type="domain" description="Glucosamine/galactosamine-6-phosphate isomerase" evidence="9">
    <location>
        <begin position="10"/>
        <end position="228"/>
    </location>
</feature>
<evidence type="ECO:0000313" key="11">
    <source>
        <dbReference type="Proteomes" id="UP000594260"/>
    </source>
</evidence>
<dbReference type="SUPFAM" id="SSF100950">
    <property type="entry name" value="NagB/RpiA/CoA transferase-like"/>
    <property type="match status" value="1"/>
</dbReference>
<evidence type="ECO:0000256" key="2">
    <source>
        <dbReference type="ARBA" id="ARBA00004775"/>
    </source>
</evidence>
<dbReference type="InterPro" id="IPR006148">
    <property type="entry name" value="Glc/Gal-6P_isomerase"/>
</dbReference>
<evidence type="ECO:0000313" key="10">
    <source>
        <dbReference type="EnsemblMetazoa" id="XP_022664565"/>
    </source>
</evidence>
<dbReference type="InterPro" id="IPR018321">
    <property type="entry name" value="Glucosamine6P_isomerase_CS"/>
</dbReference>
<dbReference type="NCBIfam" id="TIGR00502">
    <property type="entry name" value="nagB"/>
    <property type="match status" value="1"/>
</dbReference>
<dbReference type="PANTHER" id="PTHR11280:SF5">
    <property type="entry name" value="GLUCOSAMINE-6-PHOSPHATE ISOMERASE"/>
    <property type="match status" value="1"/>
</dbReference>
<dbReference type="InterPro" id="IPR004547">
    <property type="entry name" value="Glucosamine6P_isomerase"/>
</dbReference>
<dbReference type="Proteomes" id="UP000594260">
    <property type="component" value="Unplaced"/>
</dbReference>
<dbReference type="HAMAP" id="MF_01241">
    <property type="entry name" value="GlcN6P_deamin"/>
    <property type="match status" value="1"/>
</dbReference>
<dbReference type="AlphaFoldDB" id="A0A7M7KEJ9"/>
<dbReference type="EnsemblMetazoa" id="XM_022808830">
    <property type="protein sequence ID" value="XP_022664565"/>
    <property type="gene ID" value="LOC111251802"/>
</dbReference>
<evidence type="ECO:0000256" key="7">
    <source>
        <dbReference type="ARBA" id="ARBA00049961"/>
    </source>
</evidence>
<evidence type="ECO:0000256" key="5">
    <source>
        <dbReference type="ARBA" id="ARBA00022801"/>
    </source>
</evidence>
<dbReference type="GO" id="GO:0004342">
    <property type="term" value="F:glucosamine-6-phosphate deaminase activity"/>
    <property type="evidence" value="ECO:0007669"/>
    <property type="project" value="UniProtKB-UniRule"/>
</dbReference>
<dbReference type="PANTHER" id="PTHR11280">
    <property type="entry name" value="GLUCOSAMINE-6-PHOSPHATE ISOMERASE"/>
    <property type="match status" value="1"/>
</dbReference>
<dbReference type="GO" id="GO:0005829">
    <property type="term" value="C:cytosol"/>
    <property type="evidence" value="ECO:0007669"/>
    <property type="project" value="UniProtKB-ARBA"/>
</dbReference>
<dbReference type="GeneID" id="111251802"/>
<name>A0A7M7KEJ9_VARDE</name>
<dbReference type="GO" id="GO:0006046">
    <property type="term" value="P:N-acetylglucosamine catabolic process"/>
    <property type="evidence" value="ECO:0007669"/>
    <property type="project" value="TreeGrafter"/>
</dbReference>
<dbReference type="InParanoid" id="A0A7M7KEJ9"/>
<evidence type="ECO:0000256" key="6">
    <source>
        <dbReference type="ARBA" id="ARBA00023277"/>
    </source>
</evidence>
<dbReference type="RefSeq" id="XP_022664565.1">
    <property type="nucleotide sequence ID" value="XM_022808830.1"/>
</dbReference>
<comment type="function">
    <text evidence="7">Catalyzes the reversible conversion of alpha-D-glucosamine 6-phosphate (GlcN-6P) into beta-D-fructose 6-phosphate (Fru-6P) and ammonium ion, a regulatory reaction step in de novo uridine diphosphate-N-acetyl-alpha-D-glucosamine (UDP-GlcNAc) biosynthesis via hexosamine pathway.</text>
</comment>
<dbReference type="Gene3D" id="3.40.50.1360">
    <property type="match status" value="1"/>
</dbReference>
<dbReference type="EC" id="3.5.99.6" evidence="8"/>
<dbReference type="KEGG" id="vde:111251802"/>
<dbReference type="InterPro" id="IPR037171">
    <property type="entry name" value="NagB/RpiA_transferase-like"/>
</dbReference>
<sequence length="267" mass="30368">MRLIIVNSEVDVCDFAAKHIRKRIYEFKPTRARPFVLGLPTGGTPIRMYRILTEFQRQGAISFRDVVTFNMDEYVGLPIEHPESYHSYMWQNFFKHVDIEPENVNILDGNAVSLEAECKRYEDKIKSYGGVNLFIGGIGPDGHIAFNEPGSSLTSRTRVKTLNKDTLRANARFFDNDITKVPRQALTVGVQTIMDAKEVLIMVSGIHKALALRQAIEEGINHMCTASALQMHPRAIFVCDEDATMELRMKTVKYYKDLVDSHNNLLN</sequence>